<dbReference type="InterPro" id="IPR003599">
    <property type="entry name" value="Ig_sub"/>
</dbReference>
<dbReference type="InterPro" id="IPR013783">
    <property type="entry name" value="Ig-like_fold"/>
</dbReference>
<organism evidence="2 3">
    <name type="scientific">Limulus polyphemus</name>
    <name type="common">Atlantic horseshoe crab</name>
    <dbReference type="NCBI Taxonomy" id="6850"/>
    <lineage>
        <taxon>Eukaryota</taxon>
        <taxon>Metazoa</taxon>
        <taxon>Ecdysozoa</taxon>
        <taxon>Arthropoda</taxon>
        <taxon>Chelicerata</taxon>
        <taxon>Merostomata</taxon>
        <taxon>Xiphosura</taxon>
        <taxon>Limulidae</taxon>
        <taxon>Limulus</taxon>
    </lineage>
</organism>
<reference evidence="3" key="1">
    <citation type="submission" date="2025-08" db="UniProtKB">
        <authorList>
            <consortium name="RefSeq"/>
        </authorList>
    </citation>
    <scope>IDENTIFICATION</scope>
    <source>
        <tissue evidence="3">Muscle</tissue>
    </source>
</reference>
<dbReference type="Gene3D" id="2.60.40.10">
    <property type="entry name" value="Immunoglobulins"/>
    <property type="match status" value="1"/>
</dbReference>
<dbReference type="RefSeq" id="XP_013792333.2">
    <property type="nucleotide sequence ID" value="XM_013936879.2"/>
</dbReference>
<evidence type="ECO:0000313" key="3">
    <source>
        <dbReference type="RefSeq" id="XP_013792333.2"/>
    </source>
</evidence>
<sequence length="133" mass="15427">EFLELLSAEDVVYGLRLQKVEVPTAVRRGDPVWLNCTYDLESDDLYSVKWYKNNVEFYRYLPSDDPPGQKYDLLGVYVNLSQSKLGNVYLSSSDLNTEGTYRCEVSAEAPSFQTERAERELQVYGLVWFEFRA</sequence>
<evidence type="ECO:0000259" key="1">
    <source>
        <dbReference type="PROSITE" id="PS50835"/>
    </source>
</evidence>
<protein>
    <submittedName>
        <fullName evidence="3">Uncharacterized protein LOC106476214</fullName>
    </submittedName>
</protein>
<feature type="non-terminal residue" evidence="3">
    <location>
        <position position="133"/>
    </location>
</feature>
<dbReference type="PANTHER" id="PTHR21261:SF15">
    <property type="entry name" value="BEATEN PATH IIIA, ISOFORM D-RELATED"/>
    <property type="match status" value="1"/>
</dbReference>
<dbReference type="GeneID" id="106476214"/>
<accession>A0ABM1C0Z1</accession>
<proteinExistence type="predicted"/>
<name>A0ABM1C0Z1_LIMPO</name>
<gene>
    <name evidence="3" type="primary">LOC106476214</name>
</gene>
<dbReference type="PANTHER" id="PTHR21261">
    <property type="entry name" value="BEAT PROTEIN"/>
    <property type="match status" value="1"/>
</dbReference>
<evidence type="ECO:0000313" key="2">
    <source>
        <dbReference type="Proteomes" id="UP000694941"/>
    </source>
</evidence>
<keyword evidence="2" id="KW-1185">Reference proteome</keyword>
<dbReference type="Proteomes" id="UP000694941">
    <property type="component" value="Unplaced"/>
</dbReference>
<feature type="domain" description="Ig-like" evidence="1">
    <location>
        <begin position="18"/>
        <end position="122"/>
    </location>
</feature>
<dbReference type="SUPFAM" id="SSF48726">
    <property type="entry name" value="Immunoglobulin"/>
    <property type="match status" value="1"/>
</dbReference>
<dbReference type="InterPro" id="IPR036179">
    <property type="entry name" value="Ig-like_dom_sf"/>
</dbReference>
<dbReference type="Pfam" id="PF13895">
    <property type="entry name" value="Ig_2"/>
    <property type="match status" value="1"/>
</dbReference>
<feature type="non-terminal residue" evidence="3">
    <location>
        <position position="1"/>
    </location>
</feature>
<dbReference type="InterPro" id="IPR007110">
    <property type="entry name" value="Ig-like_dom"/>
</dbReference>
<dbReference type="SMART" id="SM00409">
    <property type="entry name" value="IG"/>
    <property type="match status" value="1"/>
</dbReference>
<dbReference type="PROSITE" id="PS50835">
    <property type="entry name" value="IG_LIKE"/>
    <property type="match status" value="1"/>
</dbReference>